<gene>
    <name evidence="5" type="ORF">HMPREF0367_01648</name>
</gene>
<dbReference type="SMART" id="SM00345">
    <property type="entry name" value="HTH_GNTR"/>
    <property type="match status" value="1"/>
</dbReference>
<dbReference type="Gene3D" id="3.40.1410.10">
    <property type="entry name" value="Chorismate lyase-like"/>
    <property type="match status" value="1"/>
</dbReference>
<evidence type="ECO:0000256" key="1">
    <source>
        <dbReference type="ARBA" id="ARBA00023015"/>
    </source>
</evidence>
<dbReference type="GO" id="GO:0045892">
    <property type="term" value="P:negative regulation of DNA-templated transcription"/>
    <property type="evidence" value="ECO:0007669"/>
    <property type="project" value="TreeGrafter"/>
</dbReference>
<dbReference type="CDD" id="cd07377">
    <property type="entry name" value="WHTH_GntR"/>
    <property type="match status" value="1"/>
</dbReference>
<dbReference type="PANTHER" id="PTHR44846">
    <property type="entry name" value="MANNOSYL-D-GLYCERATE TRANSPORT/METABOLISM SYSTEM REPRESSOR MNGR-RELATED"/>
    <property type="match status" value="1"/>
</dbReference>
<dbReference type="PANTHER" id="PTHR44846:SF1">
    <property type="entry name" value="MANNOSYL-D-GLYCERATE TRANSPORT_METABOLISM SYSTEM REPRESSOR MNGR-RELATED"/>
    <property type="match status" value="1"/>
</dbReference>
<keyword evidence="2" id="KW-0238">DNA-binding</keyword>
<dbReference type="PROSITE" id="PS50949">
    <property type="entry name" value="HTH_GNTR"/>
    <property type="match status" value="1"/>
</dbReference>
<evidence type="ECO:0000259" key="4">
    <source>
        <dbReference type="PROSITE" id="PS50949"/>
    </source>
</evidence>
<dbReference type="InterPro" id="IPR011663">
    <property type="entry name" value="UTRA"/>
</dbReference>
<dbReference type="InterPro" id="IPR000524">
    <property type="entry name" value="Tscrpt_reg_HTH_GntR"/>
</dbReference>
<evidence type="ECO:0000313" key="6">
    <source>
        <dbReference type="Proteomes" id="UP000016658"/>
    </source>
</evidence>
<keyword evidence="3" id="KW-0804">Transcription</keyword>
<dbReference type="Gene3D" id="1.10.10.10">
    <property type="entry name" value="Winged helix-like DNA-binding domain superfamily/Winged helix DNA-binding domain"/>
    <property type="match status" value="1"/>
</dbReference>
<evidence type="ECO:0000256" key="2">
    <source>
        <dbReference type="ARBA" id="ARBA00023125"/>
    </source>
</evidence>
<dbReference type="SMART" id="SM00866">
    <property type="entry name" value="UTRA"/>
    <property type="match status" value="1"/>
</dbReference>
<dbReference type="Proteomes" id="UP000016658">
    <property type="component" value="Unassembled WGS sequence"/>
</dbReference>
<comment type="caution">
    <text evidence="5">The sequence shown here is derived from an EMBL/GenBank/DDBJ whole genome shotgun (WGS) entry which is preliminary data.</text>
</comment>
<dbReference type="PATRIC" id="fig|649755.3.peg.1520"/>
<accession>U2QMB0</accession>
<evidence type="ECO:0000313" key="5">
    <source>
        <dbReference type="EMBL" id="ERK42433.1"/>
    </source>
</evidence>
<reference evidence="5 6" key="1">
    <citation type="submission" date="2013-06" db="EMBL/GenBank/DDBJ databases">
        <authorList>
            <person name="Weinstock G."/>
            <person name="Sodergren E."/>
            <person name="Lobos E.A."/>
            <person name="Fulton L."/>
            <person name="Fulton R."/>
            <person name="Courtney L."/>
            <person name="Fronick C."/>
            <person name="O'Laughlin M."/>
            <person name="Godfrey J."/>
            <person name="Wilson R.M."/>
            <person name="Miner T."/>
            <person name="Farmer C."/>
            <person name="Delehaunty K."/>
            <person name="Cordes M."/>
            <person name="Minx P."/>
            <person name="Tomlinson C."/>
            <person name="Chen J."/>
            <person name="Wollam A."/>
            <person name="Pepin K.H."/>
            <person name="Bhonagiri V."/>
            <person name="Zhang X."/>
            <person name="Warren W."/>
            <person name="Mitreva M."/>
            <person name="Mardis E.R."/>
            <person name="Wilson R.K."/>
        </authorList>
    </citation>
    <scope>NUCLEOTIDE SEQUENCE [LARGE SCALE GENOMIC DNA]</scope>
    <source>
        <strain evidence="5 6">ATCC 27803</strain>
    </source>
</reference>
<dbReference type="Pfam" id="PF00392">
    <property type="entry name" value="GntR"/>
    <property type="match status" value="1"/>
</dbReference>
<proteinExistence type="predicted"/>
<evidence type="ECO:0000256" key="3">
    <source>
        <dbReference type="ARBA" id="ARBA00023163"/>
    </source>
</evidence>
<dbReference type="HOGENOM" id="CLU_063236_2_1_9"/>
<dbReference type="GO" id="GO:0003700">
    <property type="term" value="F:DNA-binding transcription factor activity"/>
    <property type="evidence" value="ECO:0007669"/>
    <property type="project" value="InterPro"/>
</dbReference>
<dbReference type="Pfam" id="PF07702">
    <property type="entry name" value="UTRA"/>
    <property type="match status" value="1"/>
</dbReference>
<dbReference type="EMBL" id="AWVI01000087">
    <property type="protein sequence ID" value="ERK42433.1"/>
    <property type="molecule type" value="Genomic_DNA"/>
</dbReference>
<dbReference type="InterPro" id="IPR050679">
    <property type="entry name" value="Bact_HTH_transcr_reg"/>
</dbReference>
<protein>
    <submittedName>
        <fullName evidence="5">UbiC transcription regulator-associated domain protein</fullName>
    </submittedName>
</protein>
<sequence length="272" mass="31487">MLMDINYFKDTFHLNLDNTTPLYQQLYDYFKRLILTGILKEGDQMFPEVSICETLNISRSTVRKTMEMLIEDGYLIRRRGKGSFIASPKLKRNINYLYNFSENMQNIGVTPSSCVLECTVLEHVDDHIKEALKLPDSNTKVFLLKRIRKGNNDPILCESTYIPYYLCPGIESYDFSSHSLYAILSEKYLLVPYHATESIEAVFLSDQDKKLLNCKQNVPGFKITRISNTKNGDVLEYTTSITRSDKCIFMMELYKNSSNETIPVQIQRSLNI</sequence>
<keyword evidence="1" id="KW-0805">Transcription regulation</keyword>
<organism evidence="5 6">
    <name type="scientific">Faecalitalea cylindroides ATCC 27803</name>
    <dbReference type="NCBI Taxonomy" id="649755"/>
    <lineage>
        <taxon>Bacteria</taxon>
        <taxon>Bacillati</taxon>
        <taxon>Bacillota</taxon>
        <taxon>Erysipelotrichia</taxon>
        <taxon>Erysipelotrichales</taxon>
        <taxon>Erysipelotrichaceae</taxon>
        <taxon>Faecalitalea</taxon>
    </lineage>
</organism>
<dbReference type="InterPro" id="IPR036390">
    <property type="entry name" value="WH_DNA-bd_sf"/>
</dbReference>
<dbReference type="AlphaFoldDB" id="U2QMB0"/>
<dbReference type="SUPFAM" id="SSF64288">
    <property type="entry name" value="Chorismate lyase-like"/>
    <property type="match status" value="1"/>
</dbReference>
<feature type="domain" description="HTH gntR-type" evidence="4">
    <location>
        <begin position="20"/>
        <end position="88"/>
    </location>
</feature>
<name>U2QMB0_9FIRM</name>
<dbReference type="InterPro" id="IPR028978">
    <property type="entry name" value="Chorismate_lyase_/UTRA_dom_sf"/>
</dbReference>
<dbReference type="InterPro" id="IPR036388">
    <property type="entry name" value="WH-like_DNA-bd_sf"/>
</dbReference>
<dbReference type="GO" id="GO:0003677">
    <property type="term" value="F:DNA binding"/>
    <property type="evidence" value="ECO:0007669"/>
    <property type="project" value="UniProtKB-KW"/>
</dbReference>
<dbReference type="SUPFAM" id="SSF46785">
    <property type="entry name" value="Winged helix' DNA-binding domain"/>
    <property type="match status" value="1"/>
</dbReference>